<evidence type="ECO:0000313" key="2">
    <source>
        <dbReference type="Proteomes" id="UP000221165"/>
    </source>
</evidence>
<name>A0A2C6KPE7_9APIC</name>
<dbReference type="RefSeq" id="XP_067920060.1">
    <property type="nucleotide sequence ID" value="XM_068067963.1"/>
</dbReference>
<dbReference type="VEuPathDB" id="ToxoDB:CSUI_007820"/>
<comment type="caution">
    <text evidence="1">The sequence shown here is derived from an EMBL/GenBank/DDBJ whole genome shotgun (WGS) entry which is preliminary data.</text>
</comment>
<dbReference type="GeneID" id="94431174"/>
<evidence type="ECO:0000313" key="1">
    <source>
        <dbReference type="EMBL" id="PHJ18352.1"/>
    </source>
</evidence>
<dbReference type="EMBL" id="MIGC01004201">
    <property type="protein sequence ID" value="PHJ18352.1"/>
    <property type="molecule type" value="Genomic_DNA"/>
</dbReference>
<protein>
    <submittedName>
        <fullName evidence="1">Uncharacterized protein</fullName>
    </submittedName>
</protein>
<sequence>MEKPSSAGLLASEAVGTYRYRETGGAEVPLL</sequence>
<gene>
    <name evidence="1" type="ORF">CSUI_007820</name>
</gene>
<accession>A0A2C6KPE7</accession>
<dbReference type="AlphaFoldDB" id="A0A2C6KPE7"/>
<proteinExistence type="predicted"/>
<organism evidence="1 2">
    <name type="scientific">Cystoisospora suis</name>
    <dbReference type="NCBI Taxonomy" id="483139"/>
    <lineage>
        <taxon>Eukaryota</taxon>
        <taxon>Sar</taxon>
        <taxon>Alveolata</taxon>
        <taxon>Apicomplexa</taxon>
        <taxon>Conoidasida</taxon>
        <taxon>Coccidia</taxon>
        <taxon>Eucoccidiorida</taxon>
        <taxon>Eimeriorina</taxon>
        <taxon>Sarcocystidae</taxon>
        <taxon>Cystoisospora</taxon>
    </lineage>
</organism>
<keyword evidence="2" id="KW-1185">Reference proteome</keyword>
<reference evidence="1 2" key="1">
    <citation type="journal article" date="2017" name="Int. J. Parasitol.">
        <title>The genome of the protozoan parasite Cystoisospora suis and a reverse vaccinology approach to identify vaccine candidates.</title>
        <authorList>
            <person name="Palmieri N."/>
            <person name="Shrestha A."/>
            <person name="Ruttkowski B."/>
            <person name="Beck T."/>
            <person name="Vogl C."/>
            <person name="Tomley F."/>
            <person name="Blake D.P."/>
            <person name="Joachim A."/>
        </authorList>
    </citation>
    <scope>NUCLEOTIDE SEQUENCE [LARGE SCALE GENOMIC DNA]</scope>
    <source>
        <strain evidence="1 2">Wien I</strain>
    </source>
</reference>
<dbReference type="Proteomes" id="UP000221165">
    <property type="component" value="Unassembled WGS sequence"/>
</dbReference>